<accession>A0ABM7MBW8</accession>
<evidence type="ECO:0000256" key="5">
    <source>
        <dbReference type="ARBA" id="ARBA00023004"/>
    </source>
</evidence>
<sequence length="301" mass="33728">MNNKTPQAGIFNENERHMHFLEYVLTSDNIVLIKQAISKALEIEQSEQLTLVVSFGKQAWQKLQSNWTPATLEDFTEIKGKQGHIAAATQADVFFWLQGEDIGDVFDAAMHIHHAMKQIANLTLEQQGFDYHHKKDLIGFEDGTANPKTDELKRAAAVIPKGQPGEGGSLVLSEKWVHDMDKWGEVPVHCQEAIVGRTKIENEELQGDAMPPDSHVSRTDLKVDGVAMKIYRRSAPYGTVQENGLMFLAFACELKRFTSQLESMYGLADDGMIDQLLNYSKAVSGSYWFAPAVEDLQTMLK</sequence>
<dbReference type="SUPFAM" id="SSF54909">
    <property type="entry name" value="Dimeric alpha+beta barrel"/>
    <property type="match status" value="1"/>
</dbReference>
<keyword evidence="4" id="KW-0560">Oxidoreductase</keyword>
<evidence type="ECO:0000259" key="8">
    <source>
        <dbReference type="Pfam" id="PF20628"/>
    </source>
</evidence>
<name>A0ABM7MBW8_9GAMM</name>
<keyword evidence="3" id="KW-0479">Metal-binding</keyword>
<evidence type="ECO:0000256" key="1">
    <source>
        <dbReference type="ARBA" id="ARBA00001970"/>
    </source>
</evidence>
<keyword evidence="2" id="KW-0575">Peroxidase</keyword>
<dbReference type="Proteomes" id="UP001054820">
    <property type="component" value="Chromosome"/>
</dbReference>
<comment type="similarity">
    <text evidence="6">Belongs to the DyP-type peroxidase family.</text>
</comment>
<dbReference type="InterPro" id="IPR048328">
    <property type="entry name" value="Dyp_perox_C"/>
</dbReference>
<feature type="domain" description="Dyp-type peroxidase N-terminal" evidence="7">
    <location>
        <begin position="42"/>
        <end position="129"/>
    </location>
</feature>
<evidence type="ECO:0000256" key="2">
    <source>
        <dbReference type="ARBA" id="ARBA00022559"/>
    </source>
</evidence>
<dbReference type="RefSeq" id="WP_237263175.1">
    <property type="nucleotide sequence ID" value="NZ_AP024202.1"/>
</dbReference>
<keyword evidence="5" id="KW-0408">Iron</keyword>
<dbReference type="InterPro" id="IPR048327">
    <property type="entry name" value="Dyp_perox_N"/>
</dbReference>
<organism evidence="9 10">
    <name type="scientific">Thiomicrorhabdus immobilis</name>
    <dbReference type="NCBI Taxonomy" id="2791037"/>
    <lineage>
        <taxon>Bacteria</taxon>
        <taxon>Pseudomonadati</taxon>
        <taxon>Pseudomonadota</taxon>
        <taxon>Gammaproteobacteria</taxon>
        <taxon>Thiotrichales</taxon>
        <taxon>Piscirickettsiaceae</taxon>
        <taxon>Thiomicrorhabdus</taxon>
    </lineage>
</organism>
<evidence type="ECO:0000313" key="10">
    <source>
        <dbReference type="Proteomes" id="UP001054820"/>
    </source>
</evidence>
<dbReference type="EMBL" id="AP024202">
    <property type="protein sequence ID" value="BCN92864.1"/>
    <property type="molecule type" value="Genomic_DNA"/>
</dbReference>
<dbReference type="PANTHER" id="PTHR30521">
    <property type="entry name" value="DEFERROCHELATASE/PEROXIDASE"/>
    <property type="match status" value="1"/>
</dbReference>
<dbReference type="NCBIfam" id="TIGR01413">
    <property type="entry name" value="Dyp_perox_fam"/>
    <property type="match status" value="1"/>
</dbReference>
<keyword evidence="10" id="KW-1185">Reference proteome</keyword>
<evidence type="ECO:0000256" key="6">
    <source>
        <dbReference type="ARBA" id="ARBA00025737"/>
    </source>
</evidence>
<reference evidence="9" key="1">
    <citation type="journal article" date="2022" name="Arch. Microbiol.">
        <title>Thiomicrorhabdus immobilis sp. nov., a mesophilic sulfur-oxidizing bacterium isolated from sediment of a brackish lake in northern Japan.</title>
        <authorList>
            <person name="Kojima H."/>
            <person name="Mochizuki J."/>
            <person name="Kanda M."/>
            <person name="Watanabe T."/>
            <person name="Fukui M."/>
        </authorList>
    </citation>
    <scope>NUCLEOTIDE SEQUENCE</scope>
    <source>
        <strain evidence="9">Am19</strain>
    </source>
</reference>
<proteinExistence type="inferred from homology"/>
<feature type="domain" description="Dyp-type peroxidase C-terminal" evidence="8">
    <location>
        <begin position="134"/>
        <end position="294"/>
    </location>
</feature>
<evidence type="ECO:0000256" key="3">
    <source>
        <dbReference type="ARBA" id="ARBA00022723"/>
    </source>
</evidence>
<dbReference type="InterPro" id="IPR006314">
    <property type="entry name" value="Dyp_peroxidase"/>
</dbReference>
<evidence type="ECO:0000259" key="7">
    <source>
        <dbReference type="Pfam" id="PF04261"/>
    </source>
</evidence>
<protein>
    <submittedName>
        <fullName evidence="9">Deferrochelatase/peroxidase YfeX</fullName>
    </submittedName>
</protein>
<dbReference type="InterPro" id="IPR011008">
    <property type="entry name" value="Dimeric_a/b-barrel"/>
</dbReference>
<dbReference type="PROSITE" id="PS51404">
    <property type="entry name" value="DYP_PEROXIDASE"/>
    <property type="match status" value="1"/>
</dbReference>
<dbReference type="PANTHER" id="PTHR30521:SF0">
    <property type="entry name" value="DYP-TYPE PEROXIDASE FAMILY PROTEIN"/>
    <property type="match status" value="1"/>
</dbReference>
<evidence type="ECO:0000313" key="9">
    <source>
        <dbReference type="EMBL" id="BCN92864.1"/>
    </source>
</evidence>
<dbReference type="Pfam" id="PF04261">
    <property type="entry name" value="Dyp_perox_N"/>
    <property type="match status" value="1"/>
</dbReference>
<gene>
    <name evidence="9" type="ORF">THMIRHAM_06490</name>
</gene>
<dbReference type="Pfam" id="PF20628">
    <property type="entry name" value="Dyp_perox_C"/>
    <property type="match status" value="1"/>
</dbReference>
<comment type="cofactor">
    <cofactor evidence="1">
        <name>heme b</name>
        <dbReference type="ChEBI" id="CHEBI:60344"/>
    </cofactor>
</comment>
<evidence type="ECO:0000256" key="4">
    <source>
        <dbReference type="ARBA" id="ARBA00023002"/>
    </source>
</evidence>